<protein>
    <recommendedName>
        <fullName evidence="4">DUF1764 domain-containing protein</fullName>
    </recommendedName>
</protein>
<dbReference type="GeneID" id="39731988"/>
<dbReference type="VEuPathDB" id="PlasmoDB:PGAL8A_00345800"/>
<sequence>MTEKLLKKDKSEKRKKIKKKKRNKKRIEEMLEVKSNIDDIFSNIKIKNKSNKVDETEKVKKDSKSIIKNKKKKDKNQVSRKKVGERLYTPDGLPIYSMEELKMGKGGYTKECPFECNCCF</sequence>
<dbReference type="OrthoDB" id="20835at2759"/>
<gene>
    <name evidence="2" type="ORF">PGAL8A_00345800</name>
</gene>
<evidence type="ECO:0008006" key="4">
    <source>
        <dbReference type="Google" id="ProtNLM"/>
    </source>
</evidence>
<dbReference type="AlphaFoldDB" id="A0A1J1GY85"/>
<feature type="compositionally biased region" description="Basic residues" evidence="1">
    <location>
        <begin position="13"/>
        <end position="24"/>
    </location>
</feature>
<name>A0A1J1GY85_PLAGA</name>
<reference evidence="2" key="1">
    <citation type="submission" date="2015-04" db="EMBL/GenBank/DDBJ databases">
        <authorList>
            <consortium name="Pathogen Informatics"/>
        </authorList>
    </citation>
    <scope>NUCLEOTIDE SEQUENCE [LARGE SCALE GENOMIC DNA]</scope>
    <source>
        <strain evidence="2">8A</strain>
    </source>
</reference>
<feature type="compositionally biased region" description="Basic residues" evidence="1">
    <location>
        <begin position="67"/>
        <end position="83"/>
    </location>
</feature>
<dbReference type="PANTHER" id="PTHR34066:SF1">
    <property type="entry name" value="DUF1764 FAMILY PROTEIN"/>
    <property type="match status" value="1"/>
</dbReference>
<dbReference type="InterPro" id="IPR013885">
    <property type="entry name" value="DUF1764_euk"/>
</dbReference>
<comment type="caution">
    <text evidence="2">The sequence shown here is derived from an EMBL/GenBank/DDBJ whole genome shotgun (WGS) entry which is preliminary data.</text>
</comment>
<feature type="compositionally biased region" description="Basic and acidic residues" evidence="1">
    <location>
        <begin position="1"/>
        <end position="12"/>
    </location>
</feature>
<proteinExistence type="predicted"/>
<dbReference type="PANTHER" id="PTHR34066">
    <property type="entry name" value="GROWTH FACTOR 2"/>
    <property type="match status" value="1"/>
</dbReference>
<accession>A0A1J1GY85</accession>
<feature type="region of interest" description="Disordered" evidence="1">
    <location>
        <begin position="1"/>
        <end position="24"/>
    </location>
</feature>
<dbReference type="EMBL" id="CVMV01000059">
    <property type="protein sequence ID" value="CRG96240.1"/>
    <property type="molecule type" value="Genomic_DNA"/>
</dbReference>
<organism evidence="2 3">
    <name type="scientific">Plasmodium gallinaceum</name>
    <dbReference type="NCBI Taxonomy" id="5849"/>
    <lineage>
        <taxon>Eukaryota</taxon>
        <taxon>Sar</taxon>
        <taxon>Alveolata</taxon>
        <taxon>Apicomplexa</taxon>
        <taxon>Aconoidasida</taxon>
        <taxon>Haemosporida</taxon>
        <taxon>Plasmodiidae</taxon>
        <taxon>Plasmodium</taxon>
        <taxon>Plasmodium (Haemamoeba)</taxon>
    </lineage>
</organism>
<feature type="region of interest" description="Disordered" evidence="1">
    <location>
        <begin position="52"/>
        <end position="84"/>
    </location>
</feature>
<dbReference type="OMA" id="NLCPFDC"/>
<dbReference type="Pfam" id="PF08576">
    <property type="entry name" value="DUF1764"/>
    <property type="match status" value="1"/>
</dbReference>
<evidence type="ECO:0000313" key="3">
    <source>
        <dbReference type="Proteomes" id="UP000220797"/>
    </source>
</evidence>
<dbReference type="Proteomes" id="UP000220797">
    <property type="component" value="Unassembled WGS sequence"/>
</dbReference>
<evidence type="ECO:0000313" key="2">
    <source>
        <dbReference type="EMBL" id="CRG96240.1"/>
    </source>
</evidence>
<dbReference type="RefSeq" id="XP_028529045.1">
    <property type="nucleotide sequence ID" value="XM_028672498.1"/>
</dbReference>
<feature type="compositionally biased region" description="Basic and acidic residues" evidence="1">
    <location>
        <begin position="52"/>
        <end position="65"/>
    </location>
</feature>
<evidence type="ECO:0000256" key="1">
    <source>
        <dbReference type="SAM" id="MobiDB-lite"/>
    </source>
</evidence>
<keyword evidence="3" id="KW-1185">Reference proteome</keyword>